<dbReference type="GO" id="GO:0003700">
    <property type="term" value="F:DNA-binding transcription factor activity"/>
    <property type="evidence" value="ECO:0007669"/>
    <property type="project" value="InterPro"/>
</dbReference>
<comment type="similarity">
    <text evidence="1">Belongs to the LysR transcriptional regulatory family.</text>
</comment>
<dbReference type="RefSeq" id="WP_074757764.1">
    <property type="nucleotide sequence ID" value="NZ_FOGJ01000023.1"/>
</dbReference>
<dbReference type="SUPFAM" id="SSF53850">
    <property type="entry name" value="Periplasmic binding protein-like II"/>
    <property type="match status" value="1"/>
</dbReference>
<dbReference type="GO" id="GO:0003677">
    <property type="term" value="F:DNA binding"/>
    <property type="evidence" value="ECO:0007669"/>
    <property type="project" value="UniProtKB-KW"/>
</dbReference>
<evidence type="ECO:0000256" key="1">
    <source>
        <dbReference type="ARBA" id="ARBA00009437"/>
    </source>
</evidence>
<proteinExistence type="inferred from homology"/>
<evidence type="ECO:0000259" key="5">
    <source>
        <dbReference type="PROSITE" id="PS50931"/>
    </source>
</evidence>
<dbReference type="SUPFAM" id="SSF46785">
    <property type="entry name" value="Winged helix' DNA-binding domain"/>
    <property type="match status" value="1"/>
</dbReference>
<dbReference type="PANTHER" id="PTHR30126">
    <property type="entry name" value="HTH-TYPE TRANSCRIPTIONAL REGULATOR"/>
    <property type="match status" value="1"/>
</dbReference>
<reference evidence="6 7" key="1">
    <citation type="submission" date="2016-10" db="EMBL/GenBank/DDBJ databases">
        <authorList>
            <person name="de Groot N.N."/>
        </authorList>
    </citation>
    <scope>NUCLEOTIDE SEQUENCE [LARGE SCALE GENOMIC DNA]</scope>
    <source>
        <strain evidence="6 7">AR40</strain>
    </source>
</reference>
<dbReference type="InterPro" id="IPR005119">
    <property type="entry name" value="LysR_subst-bd"/>
</dbReference>
<dbReference type="Gene3D" id="3.40.190.10">
    <property type="entry name" value="Periplasmic binding protein-like II"/>
    <property type="match status" value="2"/>
</dbReference>
<sequence>MKTERLQEFIVLAKSLNYTKAAESLFISQSVLSKHIKELENELQVDLFNRSTHSVTLTDEGKLLLRSADSFMSKIERASSLLAQNAHSAEGVIRLNCHEQTLCEQVLTLIKDFNKSYESVDIDIHVIESAPDITAIEGADLLISPCDFMNRISDQFIGKKIHEQSALLAIPPYHHLGDRQEINLEELSDENLIVPFSDELFGPYSRNFFLAFRKSKGNIRKIPALSPQDALLKVELGEGIMIIPHHLKRRLYAQSRPLRIIDEECKFPVYAYTKAENTGSAPSLFYNSL</sequence>
<dbReference type="Gene3D" id="1.10.10.10">
    <property type="entry name" value="Winged helix-like DNA-binding domain superfamily/Winged helix DNA-binding domain"/>
    <property type="match status" value="1"/>
</dbReference>
<dbReference type="InterPro" id="IPR036388">
    <property type="entry name" value="WH-like_DNA-bd_sf"/>
</dbReference>
<dbReference type="Pfam" id="PF03466">
    <property type="entry name" value="LysR_substrate"/>
    <property type="match status" value="1"/>
</dbReference>
<accession>A0A1H9VKN6</accession>
<keyword evidence="4" id="KW-0804">Transcription</keyword>
<feature type="domain" description="HTH lysR-type" evidence="5">
    <location>
        <begin position="1"/>
        <end position="58"/>
    </location>
</feature>
<dbReference type="AlphaFoldDB" id="A0A1H9VKN6"/>
<dbReference type="OrthoDB" id="1652954at2"/>
<dbReference type="PROSITE" id="PS50931">
    <property type="entry name" value="HTH_LYSR"/>
    <property type="match status" value="1"/>
</dbReference>
<evidence type="ECO:0000313" key="6">
    <source>
        <dbReference type="EMBL" id="SES22124.1"/>
    </source>
</evidence>
<evidence type="ECO:0000256" key="3">
    <source>
        <dbReference type="ARBA" id="ARBA00023125"/>
    </source>
</evidence>
<dbReference type="InterPro" id="IPR036390">
    <property type="entry name" value="WH_DNA-bd_sf"/>
</dbReference>
<dbReference type="PRINTS" id="PR00039">
    <property type="entry name" value="HTHLYSR"/>
</dbReference>
<gene>
    <name evidence="6" type="ORF">SAMN04487884_12385</name>
</gene>
<dbReference type="InterPro" id="IPR000847">
    <property type="entry name" value="LysR_HTH_N"/>
</dbReference>
<protein>
    <submittedName>
        <fullName evidence="6">DNA-binding transcriptional regulator, LysR family</fullName>
    </submittedName>
</protein>
<evidence type="ECO:0000313" key="7">
    <source>
        <dbReference type="Proteomes" id="UP000182584"/>
    </source>
</evidence>
<dbReference type="Proteomes" id="UP000182584">
    <property type="component" value="Unassembled WGS sequence"/>
</dbReference>
<dbReference type="EMBL" id="FOGJ01000023">
    <property type="protein sequence ID" value="SES22124.1"/>
    <property type="molecule type" value="Genomic_DNA"/>
</dbReference>
<evidence type="ECO:0000256" key="2">
    <source>
        <dbReference type="ARBA" id="ARBA00023015"/>
    </source>
</evidence>
<dbReference type="Pfam" id="PF00126">
    <property type="entry name" value="HTH_1"/>
    <property type="match status" value="1"/>
</dbReference>
<organism evidence="6 7">
    <name type="scientific">Butyrivibrio fibrisolvens</name>
    <dbReference type="NCBI Taxonomy" id="831"/>
    <lineage>
        <taxon>Bacteria</taxon>
        <taxon>Bacillati</taxon>
        <taxon>Bacillota</taxon>
        <taxon>Clostridia</taxon>
        <taxon>Lachnospirales</taxon>
        <taxon>Lachnospiraceae</taxon>
        <taxon>Butyrivibrio</taxon>
    </lineage>
</organism>
<keyword evidence="2" id="KW-0805">Transcription regulation</keyword>
<evidence type="ECO:0000256" key="4">
    <source>
        <dbReference type="ARBA" id="ARBA00023163"/>
    </source>
</evidence>
<dbReference type="FunFam" id="1.10.10.10:FF:000001">
    <property type="entry name" value="LysR family transcriptional regulator"/>
    <property type="match status" value="1"/>
</dbReference>
<keyword evidence="3 6" id="KW-0238">DNA-binding</keyword>
<name>A0A1H9VKN6_BUTFI</name>